<protein>
    <submittedName>
        <fullName evidence="2">Uncharacterized protein</fullName>
    </submittedName>
</protein>
<feature type="compositionally biased region" description="Basic and acidic residues" evidence="1">
    <location>
        <begin position="159"/>
        <end position="170"/>
    </location>
</feature>
<evidence type="ECO:0000313" key="2">
    <source>
        <dbReference type="EMBL" id="RVW41143.1"/>
    </source>
</evidence>
<feature type="region of interest" description="Disordered" evidence="1">
    <location>
        <begin position="148"/>
        <end position="172"/>
    </location>
</feature>
<comment type="caution">
    <text evidence="2">The sequence shown here is derived from an EMBL/GenBank/DDBJ whole genome shotgun (WGS) entry which is preliminary data.</text>
</comment>
<evidence type="ECO:0000313" key="3">
    <source>
        <dbReference type="Proteomes" id="UP000288805"/>
    </source>
</evidence>
<sequence>MMFFPHEFGDIFVFDACICFSFYPFTEVIRSDEQKFLLGGCGWERLLHSSSLWANNILANGPYVLESVLQNDCHILPRAILLIHTGPLNDLVPIRRYCIMLFVHSWPSGWLASMALQVEVSVTEELVCTCIGKNMVSLMGREAAMPTKASARPFSTRSLETDRARARSNPDRMASYSASLFKAGNPSRMACSRCSPIGDCSRSPTPDPDDHEAPSTPFFRLSLVCAGCYGGVGQLARPPGRLGNRSGASGQRFEGLKLLAPLLNTWFLRRPTLC</sequence>
<name>A0A438E052_VITVI</name>
<evidence type="ECO:0000256" key="1">
    <source>
        <dbReference type="SAM" id="MobiDB-lite"/>
    </source>
</evidence>
<dbReference type="EMBL" id="QGNW01001445">
    <property type="protein sequence ID" value="RVW41143.1"/>
    <property type="molecule type" value="Genomic_DNA"/>
</dbReference>
<accession>A0A438E052</accession>
<gene>
    <name evidence="2" type="ORF">CK203_069845</name>
</gene>
<reference evidence="2 3" key="1">
    <citation type="journal article" date="2018" name="PLoS Genet.">
        <title>Population sequencing reveals clonal diversity and ancestral inbreeding in the grapevine cultivar Chardonnay.</title>
        <authorList>
            <person name="Roach M.J."/>
            <person name="Johnson D.L."/>
            <person name="Bohlmann J."/>
            <person name="van Vuuren H.J."/>
            <person name="Jones S.J."/>
            <person name="Pretorius I.S."/>
            <person name="Schmidt S.A."/>
            <person name="Borneman A.R."/>
        </authorList>
    </citation>
    <scope>NUCLEOTIDE SEQUENCE [LARGE SCALE GENOMIC DNA]</scope>
    <source>
        <strain evidence="3">cv. Chardonnay</strain>
        <tissue evidence="2">Leaf</tissue>
    </source>
</reference>
<organism evidence="2 3">
    <name type="scientific">Vitis vinifera</name>
    <name type="common">Grape</name>
    <dbReference type="NCBI Taxonomy" id="29760"/>
    <lineage>
        <taxon>Eukaryota</taxon>
        <taxon>Viridiplantae</taxon>
        <taxon>Streptophyta</taxon>
        <taxon>Embryophyta</taxon>
        <taxon>Tracheophyta</taxon>
        <taxon>Spermatophyta</taxon>
        <taxon>Magnoliopsida</taxon>
        <taxon>eudicotyledons</taxon>
        <taxon>Gunneridae</taxon>
        <taxon>Pentapetalae</taxon>
        <taxon>rosids</taxon>
        <taxon>Vitales</taxon>
        <taxon>Vitaceae</taxon>
        <taxon>Viteae</taxon>
        <taxon>Vitis</taxon>
    </lineage>
</organism>
<dbReference type="AlphaFoldDB" id="A0A438E052"/>
<proteinExistence type="predicted"/>
<dbReference type="Proteomes" id="UP000288805">
    <property type="component" value="Unassembled WGS sequence"/>
</dbReference>